<dbReference type="EC" id="6.1.1.20" evidence="15"/>
<keyword evidence="11 16" id="KW-0694">RNA-binding</keyword>
<feature type="domain" description="B5" evidence="19">
    <location>
        <begin position="398"/>
        <end position="473"/>
    </location>
</feature>
<dbReference type="PROSITE" id="PS50886">
    <property type="entry name" value="TRBD"/>
    <property type="match status" value="1"/>
</dbReference>
<dbReference type="AlphaFoldDB" id="A0A351RBK3"/>
<comment type="caution">
    <text evidence="20">The sequence shown here is derived from an EMBL/GenBank/DDBJ whole genome shotgun (WGS) entry which is preliminary data.</text>
</comment>
<dbReference type="NCBIfam" id="TIGR00472">
    <property type="entry name" value="pheT_bact"/>
    <property type="match status" value="1"/>
</dbReference>
<keyword evidence="9 15" id="KW-0067">ATP-binding</keyword>
<organism evidence="20 21">
    <name type="scientific">Methylotenera mobilis</name>
    <dbReference type="NCBI Taxonomy" id="359408"/>
    <lineage>
        <taxon>Bacteria</taxon>
        <taxon>Pseudomonadati</taxon>
        <taxon>Pseudomonadota</taxon>
        <taxon>Betaproteobacteria</taxon>
        <taxon>Nitrosomonadales</taxon>
        <taxon>Methylophilaceae</taxon>
        <taxon>Methylotenera</taxon>
    </lineage>
</organism>
<feature type="binding site" evidence="15">
    <location>
        <position position="451"/>
    </location>
    <ligand>
        <name>Mg(2+)</name>
        <dbReference type="ChEBI" id="CHEBI:18420"/>
        <note>shared with alpha subunit</note>
    </ligand>
</feature>
<dbReference type="STRING" id="1132855.GCA_000384255_01074"/>
<dbReference type="HAMAP" id="MF_00283">
    <property type="entry name" value="Phe_tRNA_synth_beta1"/>
    <property type="match status" value="1"/>
</dbReference>
<dbReference type="Gene3D" id="3.30.70.380">
    <property type="entry name" value="Ferrodoxin-fold anticodon-binding domain"/>
    <property type="match status" value="1"/>
</dbReference>
<dbReference type="SMART" id="SM00896">
    <property type="entry name" value="FDX-ACB"/>
    <property type="match status" value="1"/>
</dbReference>
<dbReference type="GO" id="GO:0006432">
    <property type="term" value="P:phenylalanyl-tRNA aminoacylation"/>
    <property type="evidence" value="ECO:0007669"/>
    <property type="project" value="UniProtKB-UniRule"/>
</dbReference>
<evidence type="ECO:0000256" key="15">
    <source>
        <dbReference type="HAMAP-Rule" id="MF_00283"/>
    </source>
</evidence>
<dbReference type="Gene3D" id="2.40.50.140">
    <property type="entry name" value="Nucleic acid-binding proteins"/>
    <property type="match status" value="1"/>
</dbReference>
<sequence>MQFSENWLRSLVNTDLDSQALSHALTMAGLEVEEMQPVAASFSKVVVAKIISAEKHPDADRLQVCQVDVGLSAPLQIVCGAANARAGLIAPCALVGAELPGISIKQAKVRGVESFGMMCSSKELGITAEASGLLELDNDAVVGQDIREHLDLNDHLFTLKLTPNRSDCLSLTGIARDVAAITGATTQFAAIPSLATEHSDVKQVMVNESVACPRYCGRLITGINAQATTPAWMVKRLERSGLRSISVVVDITNYVLLELGQPMHAFDAAKLDGDISVRFAKAGESLALLNDQTIELKADDLVIADKSGALALAGVMGGQASAVSETTTDIFLESAFFTPAVIAGKARRLGFSTDSSYRFERGVDFGNTRNAIEYATSLVKTLCGGQVCPITEVIAALPARDPVKLRMSRLVSVLGISLDPQSVAQLLTQLGFAFESADDVFTVAPPSYRFDITIEEDLIEEVARLHGYDHIPATPPVAALNMLAAPEQHLHLNRLRDGLVAAGYQEVVTYSFVDESWERDLLGNHSPIKLKNPIASNLSVMRTSLWGGLLDTLTYNLNRKQERAYLFEIGAVYHQQAGAYHETTRISGLAYGSAMPEQWATATADIDFFDVKANVDSLLGADSSTKHVVYEKAEHSALHPGQTARVLLNGKVVGWLGKLHPKWQQHYGFAKSTYLFELDADALVNRMLPAYQEVSKLLPVRRDLAIVLDERVAVQSVLSAINEENIPLIADVALFDLYQGKGVPENKKSLALSVLMHDTQKTLTDGDADTAIANLLQLLQIKFDAVLRN</sequence>
<accession>A0A351RBK3</accession>
<dbReference type="SUPFAM" id="SSF46955">
    <property type="entry name" value="Putative DNA-binding domain"/>
    <property type="match status" value="1"/>
</dbReference>
<dbReference type="Proteomes" id="UP000264313">
    <property type="component" value="Unassembled WGS sequence"/>
</dbReference>
<keyword evidence="4 15" id="KW-0963">Cytoplasm</keyword>
<dbReference type="InterPro" id="IPR004532">
    <property type="entry name" value="Phe-tRNA-ligase_IIc_bsu_bact"/>
</dbReference>
<evidence type="ECO:0000256" key="10">
    <source>
        <dbReference type="ARBA" id="ARBA00022842"/>
    </source>
</evidence>
<dbReference type="PROSITE" id="PS51447">
    <property type="entry name" value="FDX_ACB"/>
    <property type="match status" value="1"/>
</dbReference>
<reference evidence="20 21" key="1">
    <citation type="journal article" date="2018" name="Nat. Biotechnol.">
        <title>A standardized bacterial taxonomy based on genome phylogeny substantially revises the tree of life.</title>
        <authorList>
            <person name="Parks D.H."/>
            <person name="Chuvochina M."/>
            <person name="Waite D.W."/>
            <person name="Rinke C."/>
            <person name="Skarshewski A."/>
            <person name="Chaumeil P.A."/>
            <person name="Hugenholtz P."/>
        </authorList>
    </citation>
    <scope>NUCLEOTIDE SEQUENCE [LARGE SCALE GENOMIC DNA]</scope>
    <source>
        <strain evidence="20">UBA9958</strain>
    </source>
</reference>
<dbReference type="FunFam" id="3.30.56.10:FF:000002">
    <property type="entry name" value="Phenylalanine--tRNA ligase beta subunit"/>
    <property type="match status" value="1"/>
</dbReference>
<keyword evidence="7 15" id="KW-0479">Metal-binding</keyword>
<dbReference type="Gene3D" id="3.30.56.10">
    <property type="match status" value="2"/>
</dbReference>
<dbReference type="GO" id="GO:0005524">
    <property type="term" value="F:ATP binding"/>
    <property type="evidence" value="ECO:0007669"/>
    <property type="project" value="UniProtKB-UniRule"/>
</dbReference>
<dbReference type="InterPro" id="IPR045060">
    <property type="entry name" value="Phe-tRNA-ligase_IIc_bsu"/>
</dbReference>
<dbReference type="Pfam" id="PF03484">
    <property type="entry name" value="B5"/>
    <property type="match status" value="1"/>
</dbReference>
<evidence type="ECO:0000256" key="11">
    <source>
        <dbReference type="ARBA" id="ARBA00022884"/>
    </source>
</evidence>
<evidence type="ECO:0000256" key="12">
    <source>
        <dbReference type="ARBA" id="ARBA00022917"/>
    </source>
</evidence>
<dbReference type="CDD" id="cd02796">
    <property type="entry name" value="tRNA_bind_bactPheRS"/>
    <property type="match status" value="1"/>
</dbReference>
<feature type="binding site" evidence="15">
    <location>
        <position position="457"/>
    </location>
    <ligand>
        <name>Mg(2+)</name>
        <dbReference type="ChEBI" id="CHEBI:18420"/>
        <note>shared with alpha subunit</note>
    </ligand>
</feature>
<dbReference type="InterPro" id="IPR005146">
    <property type="entry name" value="B3/B4_tRNA-bd"/>
</dbReference>
<dbReference type="CDD" id="cd00769">
    <property type="entry name" value="PheRS_beta_core"/>
    <property type="match status" value="1"/>
</dbReference>
<dbReference type="FunFam" id="3.30.930.10:FF:000022">
    <property type="entry name" value="Phenylalanine--tRNA ligase beta subunit"/>
    <property type="match status" value="1"/>
</dbReference>
<dbReference type="FunFam" id="3.50.40.10:FF:000001">
    <property type="entry name" value="Phenylalanine--tRNA ligase beta subunit"/>
    <property type="match status" value="1"/>
</dbReference>
<dbReference type="InterPro" id="IPR012340">
    <property type="entry name" value="NA-bd_OB-fold"/>
</dbReference>
<evidence type="ECO:0000256" key="4">
    <source>
        <dbReference type="ARBA" id="ARBA00022490"/>
    </source>
</evidence>
<dbReference type="PANTHER" id="PTHR10947">
    <property type="entry name" value="PHENYLALANYL-TRNA SYNTHETASE BETA CHAIN AND LEUCINE-RICH REPEAT-CONTAINING PROTEIN 47"/>
    <property type="match status" value="1"/>
</dbReference>
<dbReference type="PANTHER" id="PTHR10947:SF0">
    <property type="entry name" value="PHENYLALANINE--TRNA LIGASE BETA SUBUNIT"/>
    <property type="match status" value="1"/>
</dbReference>
<dbReference type="FunFam" id="2.40.50.140:FF:000045">
    <property type="entry name" value="Phenylalanine--tRNA ligase beta subunit"/>
    <property type="match status" value="1"/>
</dbReference>
<dbReference type="NCBIfam" id="NF045760">
    <property type="entry name" value="YtpR"/>
    <property type="match status" value="1"/>
</dbReference>
<evidence type="ECO:0000256" key="1">
    <source>
        <dbReference type="ARBA" id="ARBA00004496"/>
    </source>
</evidence>
<evidence type="ECO:0000256" key="6">
    <source>
        <dbReference type="ARBA" id="ARBA00022598"/>
    </source>
</evidence>
<evidence type="ECO:0000256" key="2">
    <source>
        <dbReference type="ARBA" id="ARBA00008653"/>
    </source>
</evidence>
<dbReference type="InterPro" id="IPR041616">
    <property type="entry name" value="PheRS_beta_core"/>
</dbReference>
<dbReference type="GO" id="GO:0009328">
    <property type="term" value="C:phenylalanine-tRNA ligase complex"/>
    <property type="evidence" value="ECO:0007669"/>
    <property type="project" value="TreeGrafter"/>
</dbReference>
<dbReference type="InterPro" id="IPR045864">
    <property type="entry name" value="aa-tRNA-synth_II/BPL/LPL"/>
</dbReference>
<evidence type="ECO:0000256" key="14">
    <source>
        <dbReference type="ARBA" id="ARBA00049255"/>
    </source>
</evidence>
<evidence type="ECO:0000313" key="20">
    <source>
        <dbReference type="EMBL" id="HBA09424.1"/>
    </source>
</evidence>
<protein>
    <recommendedName>
        <fullName evidence="15">Phenylalanine--tRNA ligase beta subunit</fullName>
        <ecNumber evidence="15">6.1.1.20</ecNumber>
    </recommendedName>
    <alternativeName>
        <fullName evidence="15">Phenylalanyl-tRNA synthetase beta subunit</fullName>
        <shortName evidence="15">PheRS</shortName>
    </alternativeName>
</protein>
<evidence type="ECO:0000259" key="18">
    <source>
        <dbReference type="PROSITE" id="PS51447"/>
    </source>
</evidence>
<dbReference type="Gene3D" id="3.30.930.10">
    <property type="entry name" value="Bira Bifunctional Protein, Domain 2"/>
    <property type="match status" value="1"/>
</dbReference>
<feature type="binding site" evidence="15">
    <location>
        <position position="460"/>
    </location>
    <ligand>
        <name>Mg(2+)</name>
        <dbReference type="ChEBI" id="CHEBI:18420"/>
        <note>shared with alpha subunit</note>
    </ligand>
</feature>
<comment type="similarity">
    <text evidence="2 15">Belongs to the phenylalanyl-tRNA synthetase beta subunit family. Type 1 subfamily.</text>
</comment>
<dbReference type="GO" id="GO:0000049">
    <property type="term" value="F:tRNA binding"/>
    <property type="evidence" value="ECO:0007669"/>
    <property type="project" value="UniProtKB-UniRule"/>
</dbReference>
<dbReference type="InterPro" id="IPR036690">
    <property type="entry name" value="Fdx_antiC-bd_sf"/>
</dbReference>
<name>A0A351RBK3_9PROT</name>
<comment type="subunit">
    <text evidence="3 15">Tetramer of two alpha and two beta subunits.</text>
</comment>
<evidence type="ECO:0000313" key="21">
    <source>
        <dbReference type="Proteomes" id="UP000264313"/>
    </source>
</evidence>
<dbReference type="SUPFAM" id="SSF56037">
    <property type="entry name" value="PheT/TilS domain"/>
    <property type="match status" value="1"/>
</dbReference>
<dbReference type="InterPro" id="IPR005147">
    <property type="entry name" value="tRNA_synthase_B5-dom"/>
</dbReference>
<dbReference type="Pfam" id="PF01588">
    <property type="entry name" value="tRNA_bind"/>
    <property type="match status" value="1"/>
</dbReference>
<keyword evidence="12 15" id="KW-0648">Protein biosynthesis</keyword>
<evidence type="ECO:0000259" key="17">
    <source>
        <dbReference type="PROSITE" id="PS50886"/>
    </source>
</evidence>
<dbReference type="GO" id="GO:0000287">
    <property type="term" value="F:magnesium ion binding"/>
    <property type="evidence" value="ECO:0007669"/>
    <property type="project" value="UniProtKB-UniRule"/>
</dbReference>
<evidence type="ECO:0000256" key="9">
    <source>
        <dbReference type="ARBA" id="ARBA00022840"/>
    </source>
</evidence>
<dbReference type="InterPro" id="IPR005121">
    <property type="entry name" value="Fdx_antiC-bd"/>
</dbReference>
<evidence type="ECO:0000256" key="8">
    <source>
        <dbReference type="ARBA" id="ARBA00022741"/>
    </source>
</evidence>
<keyword evidence="6 15" id="KW-0436">Ligase</keyword>
<comment type="subcellular location">
    <subcellularLocation>
        <location evidence="1 15">Cytoplasm</location>
    </subcellularLocation>
</comment>
<dbReference type="InterPro" id="IPR009061">
    <property type="entry name" value="DNA-bd_dom_put_sf"/>
</dbReference>
<dbReference type="SUPFAM" id="SSF54991">
    <property type="entry name" value="Anticodon-binding domain of PheRS"/>
    <property type="match status" value="1"/>
</dbReference>
<evidence type="ECO:0000256" key="13">
    <source>
        <dbReference type="ARBA" id="ARBA00023146"/>
    </source>
</evidence>
<dbReference type="InterPro" id="IPR033714">
    <property type="entry name" value="tRNA_bind_bactPheRS"/>
</dbReference>
<feature type="domain" description="TRNA-binding" evidence="17">
    <location>
        <begin position="39"/>
        <end position="147"/>
    </location>
</feature>
<feature type="domain" description="FDX-ACB" evidence="18">
    <location>
        <begin position="695"/>
        <end position="788"/>
    </location>
</feature>
<dbReference type="InterPro" id="IPR002547">
    <property type="entry name" value="tRNA-bd_dom"/>
</dbReference>
<keyword evidence="5 16" id="KW-0820">tRNA-binding</keyword>
<dbReference type="Pfam" id="PF17759">
    <property type="entry name" value="tRNA_synthFbeta"/>
    <property type="match status" value="1"/>
</dbReference>
<dbReference type="Pfam" id="PF03147">
    <property type="entry name" value="FDX-ACB"/>
    <property type="match status" value="1"/>
</dbReference>
<proteinExistence type="inferred from homology"/>
<dbReference type="GO" id="GO:0004826">
    <property type="term" value="F:phenylalanine-tRNA ligase activity"/>
    <property type="evidence" value="ECO:0007669"/>
    <property type="project" value="UniProtKB-UniRule"/>
</dbReference>
<gene>
    <name evidence="15" type="primary">pheT</name>
    <name evidence="20" type="ORF">DCW48_07610</name>
</gene>
<dbReference type="Pfam" id="PF03483">
    <property type="entry name" value="B3_4"/>
    <property type="match status" value="1"/>
</dbReference>
<dbReference type="Gene3D" id="3.50.40.10">
    <property type="entry name" value="Phenylalanyl-trna Synthetase, Chain B, domain 3"/>
    <property type="match status" value="1"/>
</dbReference>
<dbReference type="PROSITE" id="PS51483">
    <property type="entry name" value="B5"/>
    <property type="match status" value="1"/>
</dbReference>
<dbReference type="SUPFAM" id="SSF50249">
    <property type="entry name" value="Nucleic acid-binding proteins"/>
    <property type="match status" value="1"/>
</dbReference>
<keyword evidence="8 15" id="KW-0547">Nucleotide-binding</keyword>
<dbReference type="SUPFAM" id="SSF55681">
    <property type="entry name" value="Class II aaRS and biotin synthetases"/>
    <property type="match status" value="1"/>
</dbReference>
<dbReference type="EMBL" id="DNAA01000184">
    <property type="protein sequence ID" value="HBA09424.1"/>
    <property type="molecule type" value="Genomic_DNA"/>
</dbReference>
<dbReference type="SMART" id="SM00873">
    <property type="entry name" value="B3_4"/>
    <property type="match status" value="1"/>
</dbReference>
<keyword evidence="13 15" id="KW-0030">Aminoacyl-tRNA synthetase</keyword>
<evidence type="ECO:0000256" key="3">
    <source>
        <dbReference type="ARBA" id="ARBA00011209"/>
    </source>
</evidence>
<evidence type="ECO:0000256" key="16">
    <source>
        <dbReference type="PROSITE-ProRule" id="PRU00209"/>
    </source>
</evidence>
<feature type="binding site" evidence="15">
    <location>
        <position position="461"/>
    </location>
    <ligand>
        <name>Mg(2+)</name>
        <dbReference type="ChEBI" id="CHEBI:18420"/>
        <note>shared with alpha subunit</note>
    </ligand>
</feature>
<evidence type="ECO:0000256" key="5">
    <source>
        <dbReference type="ARBA" id="ARBA00022555"/>
    </source>
</evidence>
<comment type="catalytic activity">
    <reaction evidence="14 15">
        <text>tRNA(Phe) + L-phenylalanine + ATP = L-phenylalanyl-tRNA(Phe) + AMP + diphosphate + H(+)</text>
        <dbReference type="Rhea" id="RHEA:19413"/>
        <dbReference type="Rhea" id="RHEA-COMP:9668"/>
        <dbReference type="Rhea" id="RHEA-COMP:9699"/>
        <dbReference type="ChEBI" id="CHEBI:15378"/>
        <dbReference type="ChEBI" id="CHEBI:30616"/>
        <dbReference type="ChEBI" id="CHEBI:33019"/>
        <dbReference type="ChEBI" id="CHEBI:58095"/>
        <dbReference type="ChEBI" id="CHEBI:78442"/>
        <dbReference type="ChEBI" id="CHEBI:78531"/>
        <dbReference type="ChEBI" id="CHEBI:456215"/>
        <dbReference type="EC" id="6.1.1.20"/>
    </reaction>
</comment>
<keyword evidence="10 15" id="KW-0460">Magnesium</keyword>
<comment type="cofactor">
    <cofactor evidence="15">
        <name>Mg(2+)</name>
        <dbReference type="ChEBI" id="CHEBI:18420"/>
    </cofactor>
    <text evidence="15">Binds 2 magnesium ions per tetramer.</text>
</comment>
<dbReference type="SMART" id="SM00874">
    <property type="entry name" value="B5"/>
    <property type="match status" value="1"/>
</dbReference>
<evidence type="ECO:0000259" key="19">
    <source>
        <dbReference type="PROSITE" id="PS51483"/>
    </source>
</evidence>
<evidence type="ECO:0000256" key="7">
    <source>
        <dbReference type="ARBA" id="ARBA00022723"/>
    </source>
</evidence>
<dbReference type="InterPro" id="IPR020825">
    <property type="entry name" value="Phe-tRNA_synthase-like_B3/B4"/>
</dbReference>